<sequence length="62" mass="7056">MQSPGAGYDILRYIALPELFGDEKDSLLYFMGKKLARKFSISNMEELATFFYFDGLGELGIH</sequence>
<proteinExistence type="predicted"/>
<name>A0ABU5CC82_9BACI</name>
<dbReference type="SUPFAM" id="SSF111126">
    <property type="entry name" value="Ligand-binding domain in the NO signalling and Golgi transport"/>
    <property type="match status" value="1"/>
</dbReference>
<gene>
    <name evidence="1" type="ORF">RWE15_24715</name>
</gene>
<dbReference type="InterPro" id="IPR024096">
    <property type="entry name" value="NO_sig/Golgi_transp_ligand-bd"/>
</dbReference>
<protein>
    <submittedName>
        <fullName evidence="1">DUF2507 domain-containing protein</fullName>
    </submittedName>
</protein>
<comment type="caution">
    <text evidence="1">The sequence shown here is derived from an EMBL/GenBank/DDBJ whole genome shotgun (WGS) entry which is preliminary data.</text>
</comment>
<dbReference type="EMBL" id="JAWDIP010000004">
    <property type="protein sequence ID" value="MDY0396908.1"/>
    <property type="molecule type" value="Genomic_DNA"/>
</dbReference>
<organism evidence="1 2">
    <name type="scientific">Tigheibacillus halophilus</name>
    <dbReference type="NCBI Taxonomy" id="361280"/>
    <lineage>
        <taxon>Bacteria</taxon>
        <taxon>Bacillati</taxon>
        <taxon>Bacillota</taxon>
        <taxon>Bacilli</taxon>
        <taxon>Bacillales</taxon>
        <taxon>Bacillaceae</taxon>
        <taxon>Tigheibacillus</taxon>
    </lineage>
</organism>
<keyword evidence="2" id="KW-1185">Reference proteome</keyword>
<accession>A0ABU5CC82</accession>
<dbReference type="Gene3D" id="3.30.1380.20">
    <property type="entry name" value="Trafficking protein particle complex subunit 3"/>
    <property type="match status" value="1"/>
</dbReference>
<dbReference type="Proteomes" id="UP001281447">
    <property type="component" value="Unassembled WGS sequence"/>
</dbReference>
<dbReference type="InterPro" id="IPR019642">
    <property type="entry name" value="DUF2507"/>
</dbReference>
<evidence type="ECO:0000313" key="1">
    <source>
        <dbReference type="EMBL" id="MDY0396908.1"/>
    </source>
</evidence>
<dbReference type="Pfam" id="PF10702">
    <property type="entry name" value="DUF2507"/>
    <property type="match status" value="1"/>
</dbReference>
<evidence type="ECO:0000313" key="2">
    <source>
        <dbReference type="Proteomes" id="UP001281447"/>
    </source>
</evidence>
<reference evidence="1 2" key="1">
    <citation type="submission" date="2023-10" db="EMBL/GenBank/DDBJ databases">
        <title>Virgibacillus halophilus 5B73C genome.</title>
        <authorList>
            <person name="Miliotis G."/>
            <person name="Sengupta P."/>
            <person name="Hameed A."/>
            <person name="Chuvochina M."/>
            <person name="Mcdonagh F."/>
            <person name="Simpson A.C."/>
            <person name="Singh N.K."/>
            <person name="Rekha P.D."/>
            <person name="Raman K."/>
            <person name="Hugenholtz P."/>
            <person name="Venkateswaran K."/>
        </authorList>
    </citation>
    <scope>NUCLEOTIDE SEQUENCE [LARGE SCALE GENOMIC DNA]</scope>
    <source>
        <strain evidence="1 2">5B73C</strain>
    </source>
</reference>